<feature type="compositionally biased region" description="Basic and acidic residues" evidence="1">
    <location>
        <begin position="39"/>
        <end position="55"/>
    </location>
</feature>
<name>A0A5J4VNI6_9EUKA</name>
<protein>
    <submittedName>
        <fullName evidence="2">Uncharacterized protein</fullName>
    </submittedName>
</protein>
<feature type="region of interest" description="Disordered" evidence="1">
    <location>
        <begin position="1"/>
        <end position="130"/>
    </location>
</feature>
<accession>A0A5J4VNI6</accession>
<feature type="compositionally biased region" description="Basic residues" evidence="1">
    <location>
        <begin position="24"/>
        <end position="38"/>
    </location>
</feature>
<feature type="compositionally biased region" description="Basic and acidic residues" evidence="1">
    <location>
        <begin position="67"/>
        <end position="77"/>
    </location>
</feature>
<organism evidence="2 3">
    <name type="scientific">Streblomastix strix</name>
    <dbReference type="NCBI Taxonomy" id="222440"/>
    <lineage>
        <taxon>Eukaryota</taxon>
        <taxon>Metamonada</taxon>
        <taxon>Preaxostyla</taxon>
        <taxon>Oxymonadida</taxon>
        <taxon>Streblomastigidae</taxon>
        <taxon>Streblomastix</taxon>
    </lineage>
</organism>
<reference evidence="2 3" key="1">
    <citation type="submission" date="2019-03" db="EMBL/GenBank/DDBJ databases">
        <title>Single cell metagenomics reveals metabolic interactions within the superorganism composed of flagellate Streblomastix strix and complex community of Bacteroidetes bacteria on its surface.</title>
        <authorList>
            <person name="Treitli S.C."/>
            <person name="Kolisko M."/>
            <person name="Husnik F."/>
            <person name="Keeling P."/>
            <person name="Hampl V."/>
        </authorList>
    </citation>
    <scope>NUCLEOTIDE SEQUENCE [LARGE SCALE GENOMIC DNA]</scope>
    <source>
        <strain evidence="2">ST1C</strain>
    </source>
</reference>
<gene>
    <name evidence="2" type="ORF">EZS28_020529</name>
</gene>
<dbReference type="EMBL" id="SNRW01005994">
    <property type="protein sequence ID" value="KAA6383946.1"/>
    <property type="molecule type" value="Genomic_DNA"/>
</dbReference>
<evidence type="ECO:0000313" key="2">
    <source>
        <dbReference type="EMBL" id="KAA6383946.1"/>
    </source>
</evidence>
<comment type="caution">
    <text evidence="2">The sequence shown here is derived from an EMBL/GenBank/DDBJ whole genome shotgun (WGS) entry which is preliminary data.</text>
</comment>
<sequence length="130" mass="15908">MTQKSTQKHYIQPKKPRQEFNNRFGRHRNRFLSPRNKRSRYDSPDRRSESRERSTSRGYSGSGNCQDPRETRTDADRNYNGFEIRNEPRGRGRRAYRGRDLNQEIRGYSYQDRDQPHQERYREAQKYNPY</sequence>
<proteinExistence type="predicted"/>
<evidence type="ECO:0000256" key="1">
    <source>
        <dbReference type="SAM" id="MobiDB-lite"/>
    </source>
</evidence>
<dbReference type="Proteomes" id="UP000324800">
    <property type="component" value="Unassembled WGS sequence"/>
</dbReference>
<dbReference type="AlphaFoldDB" id="A0A5J4VNI6"/>
<evidence type="ECO:0000313" key="3">
    <source>
        <dbReference type="Proteomes" id="UP000324800"/>
    </source>
</evidence>
<feature type="compositionally biased region" description="Basic and acidic residues" evidence="1">
    <location>
        <begin position="111"/>
        <end position="130"/>
    </location>
</feature>